<organism evidence="6 7">
    <name type="scientific">Ruegeria atlantica</name>
    <dbReference type="NCBI Taxonomy" id="81569"/>
    <lineage>
        <taxon>Bacteria</taxon>
        <taxon>Pseudomonadati</taxon>
        <taxon>Pseudomonadota</taxon>
        <taxon>Alphaproteobacteria</taxon>
        <taxon>Rhodobacterales</taxon>
        <taxon>Roseobacteraceae</taxon>
        <taxon>Ruegeria</taxon>
    </lineage>
</organism>
<dbReference type="InterPro" id="IPR051013">
    <property type="entry name" value="MBL_superfamily_lactonases"/>
</dbReference>
<feature type="domain" description="Metallo-beta-lactamase" evidence="5">
    <location>
        <begin position="81"/>
        <end position="285"/>
    </location>
</feature>
<comment type="caution">
    <text evidence="6">The sequence shown here is derived from an EMBL/GenBank/DDBJ whole genome shotgun (WGS) entry which is preliminary data.</text>
</comment>
<evidence type="ECO:0000256" key="2">
    <source>
        <dbReference type="ARBA" id="ARBA00022723"/>
    </source>
</evidence>
<keyword evidence="4" id="KW-0862">Zinc</keyword>
<dbReference type="EMBL" id="WVRA01000003">
    <property type="protein sequence ID" value="NOE18877.1"/>
    <property type="molecule type" value="Genomic_DNA"/>
</dbReference>
<proteinExistence type="inferred from homology"/>
<dbReference type="SUPFAM" id="SSF56281">
    <property type="entry name" value="Metallo-hydrolase/oxidoreductase"/>
    <property type="match status" value="1"/>
</dbReference>
<evidence type="ECO:0000256" key="3">
    <source>
        <dbReference type="ARBA" id="ARBA00022801"/>
    </source>
</evidence>
<dbReference type="GO" id="GO:0046872">
    <property type="term" value="F:metal ion binding"/>
    <property type="evidence" value="ECO:0007669"/>
    <property type="project" value="UniProtKB-KW"/>
</dbReference>
<dbReference type="GO" id="GO:0016787">
    <property type="term" value="F:hydrolase activity"/>
    <property type="evidence" value="ECO:0007669"/>
    <property type="project" value="UniProtKB-KW"/>
</dbReference>
<dbReference type="RefSeq" id="WP_171330279.1">
    <property type="nucleotide sequence ID" value="NZ_WVRA01000003.1"/>
</dbReference>
<evidence type="ECO:0000313" key="6">
    <source>
        <dbReference type="EMBL" id="NOE18877.1"/>
    </source>
</evidence>
<dbReference type="PANTHER" id="PTHR42978:SF6">
    <property type="entry name" value="QUORUM-QUENCHING LACTONASE YTNP-RELATED"/>
    <property type="match status" value="1"/>
</dbReference>
<dbReference type="AlphaFoldDB" id="A0AA90Z2W2"/>
<evidence type="ECO:0000256" key="1">
    <source>
        <dbReference type="ARBA" id="ARBA00007749"/>
    </source>
</evidence>
<dbReference type="InterPro" id="IPR001279">
    <property type="entry name" value="Metallo-B-lactamas"/>
</dbReference>
<dbReference type="Gene3D" id="3.60.15.10">
    <property type="entry name" value="Ribonuclease Z/Hydroxyacylglutathione hydrolase-like"/>
    <property type="match status" value="1"/>
</dbReference>
<name>A0AA90Z2W2_9RHOB</name>
<reference evidence="6" key="1">
    <citation type="submission" date="2019-12" db="EMBL/GenBank/DDBJ databases">
        <title>Ruegeria JWLKs population differentiation of coral mucus and skeleton niches.</title>
        <authorList>
            <person name="Luo D."/>
        </authorList>
    </citation>
    <scope>NUCLEOTIDE SEQUENCE</scope>
    <source>
        <strain evidence="6">HKCCD6181</strain>
    </source>
</reference>
<evidence type="ECO:0000256" key="4">
    <source>
        <dbReference type="ARBA" id="ARBA00022833"/>
    </source>
</evidence>
<dbReference type="InterPro" id="IPR036866">
    <property type="entry name" value="RibonucZ/Hydroxyglut_hydro"/>
</dbReference>
<dbReference type="PANTHER" id="PTHR42978">
    <property type="entry name" value="QUORUM-QUENCHING LACTONASE YTNP-RELATED-RELATED"/>
    <property type="match status" value="1"/>
</dbReference>
<accession>A0AA90Z2W2</accession>
<protein>
    <submittedName>
        <fullName evidence="6">MBL fold metallo-hydrolase</fullName>
    </submittedName>
</protein>
<evidence type="ECO:0000259" key="5">
    <source>
        <dbReference type="SMART" id="SM00849"/>
    </source>
</evidence>
<keyword evidence="3" id="KW-0378">Hydrolase</keyword>
<dbReference type="CDD" id="cd07720">
    <property type="entry name" value="OPHC2-like_MBL-fold"/>
    <property type="match status" value="1"/>
</dbReference>
<sequence length="308" mass="33788">MNGISLSRRSFLFNATCLAALGTQAKIVQAELRLGPSARITTVSDGYLSLPPDVVFGALPKEEVEQFLTRNQTDATKYEPECNVTLYRDDENTVLFDAGAGPDFMPTSGKLMETIEAIGLSPESVTHVVFTHAHPDHIWGVLDEFDDLLFPNATHLIGRKEWDYWWNPSTVDTIGEDRTAFAAGAKRRLEAIEDQVAFFEDGQEILPGIAARASFGHTPGHMAFELRNGNESVMVVGDALGNPHVAFEHPDWHSGTDQDPQVAAAARYSLLDQVSEEEMRIIGFHLPNGGIGRVEKTGSAYRFIGEAS</sequence>
<gene>
    <name evidence="6" type="ORF">GS634_12165</name>
</gene>
<comment type="similarity">
    <text evidence="1">Belongs to the metallo-beta-lactamase superfamily.</text>
</comment>
<dbReference type="Pfam" id="PF00753">
    <property type="entry name" value="Lactamase_B"/>
    <property type="match status" value="1"/>
</dbReference>
<evidence type="ECO:0000313" key="7">
    <source>
        <dbReference type="Proteomes" id="UP000597886"/>
    </source>
</evidence>
<dbReference type="SMART" id="SM00849">
    <property type="entry name" value="Lactamase_B"/>
    <property type="match status" value="1"/>
</dbReference>
<keyword evidence="2" id="KW-0479">Metal-binding</keyword>
<dbReference type="Proteomes" id="UP000597886">
    <property type="component" value="Unassembled WGS sequence"/>
</dbReference>